<keyword evidence="4" id="KW-1185">Reference proteome</keyword>
<name>A0A5P1FID1_ASPOF</name>
<feature type="repeat" description="PPR" evidence="2">
    <location>
        <begin position="342"/>
        <end position="376"/>
    </location>
</feature>
<dbReference type="InterPro" id="IPR046960">
    <property type="entry name" value="PPR_At4g14850-like_plant"/>
</dbReference>
<evidence type="ECO:0008006" key="5">
    <source>
        <dbReference type="Google" id="ProtNLM"/>
    </source>
</evidence>
<dbReference type="PANTHER" id="PTHR47926">
    <property type="entry name" value="PENTATRICOPEPTIDE REPEAT-CONTAINING PROTEIN"/>
    <property type="match status" value="1"/>
</dbReference>
<gene>
    <name evidence="3" type="ORF">A4U43_C02F3790</name>
</gene>
<dbReference type="EMBL" id="CM007382">
    <property type="protein sequence ID" value="ONK77167.1"/>
    <property type="molecule type" value="Genomic_DNA"/>
</dbReference>
<dbReference type="Gramene" id="ONK77167">
    <property type="protein sequence ID" value="ONK77167"/>
    <property type="gene ID" value="A4U43_C02F3790"/>
</dbReference>
<feature type="repeat" description="PPR" evidence="2">
    <location>
        <begin position="139"/>
        <end position="173"/>
    </location>
</feature>
<feature type="repeat" description="PPR" evidence="2">
    <location>
        <begin position="443"/>
        <end position="477"/>
    </location>
</feature>
<evidence type="ECO:0000313" key="3">
    <source>
        <dbReference type="EMBL" id="ONK77167.1"/>
    </source>
</evidence>
<evidence type="ECO:0000256" key="2">
    <source>
        <dbReference type="PROSITE-ProRule" id="PRU00708"/>
    </source>
</evidence>
<dbReference type="GO" id="GO:0003723">
    <property type="term" value="F:RNA binding"/>
    <property type="evidence" value="ECO:0007669"/>
    <property type="project" value="InterPro"/>
</dbReference>
<dbReference type="InterPro" id="IPR011990">
    <property type="entry name" value="TPR-like_helical_dom_sf"/>
</dbReference>
<dbReference type="InterPro" id="IPR002885">
    <property type="entry name" value="PPR_rpt"/>
</dbReference>
<dbReference type="PANTHER" id="PTHR47926:SF452">
    <property type="entry name" value="PENTATRICOPEPTIDE REPEAT-CONTAINING PROTEIN"/>
    <property type="match status" value="1"/>
</dbReference>
<organism evidence="3 4">
    <name type="scientific">Asparagus officinalis</name>
    <name type="common">Garden asparagus</name>
    <dbReference type="NCBI Taxonomy" id="4686"/>
    <lineage>
        <taxon>Eukaryota</taxon>
        <taxon>Viridiplantae</taxon>
        <taxon>Streptophyta</taxon>
        <taxon>Embryophyta</taxon>
        <taxon>Tracheophyta</taxon>
        <taxon>Spermatophyta</taxon>
        <taxon>Magnoliopsida</taxon>
        <taxon>Liliopsida</taxon>
        <taxon>Asparagales</taxon>
        <taxon>Asparagaceae</taxon>
        <taxon>Asparagoideae</taxon>
        <taxon>Asparagus</taxon>
    </lineage>
</organism>
<dbReference type="GO" id="GO:0009451">
    <property type="term" value="P:RNA modification"/>
    <property type="evidence" value="ECO:0007669"/>
    <property type="project" value="InterPro"/>
</dbReference>
<proteinExistence type="predicted"/>
<dbReference type="Pfam" id="PF01535">
    <property type="entry name" value="PPR"/>
    <property type="match status" value="5"/>
</dbReference>
<dbReference type="Gene3D" id="1.25.40.10">
    <property type="entry name" value="Tetratricopeptide repeat domain"/>
    <property type="match status" value="6"/>
</dbReference>
<protein>
    <recommendedName>
        <fullName evidence="5">Pentacotripeptide-repeat region of PRORP domain-containing protein</fullName>
    </recommendedName>
</protein>
<feature type="repeat" description="PPR" evidence="2">
    <location>
        <begin position="544"/>
        <end position="578"/>
    </location>
</feature>
<feature type="repeat" description="PPR" evidence="2">
    <location>
        <begin position="37"/>
        <end position="71"/>
    </location>
</feature>
<dbReference type="Proteomes" id="UP000243459">
    <property type="component" value="Chromosome 2"/>
</dbReference>
<evidence type="ECO:0000313" key="4">
    <source>
        <dbReference type="Proteomes" id="UP000243459"/>
    </source>
</evidence>
<dbReference type="Pfam" id="PF13041">
    <property type="entry name" value="PPR_2"/>
    <property type="match status" value="2"/>
</dbReference>
<dbReference type="AlphaFoldDB" id="A0A5P1FID1"/>
<keyword evidence="1" id="KW-0677">Repeat</keyword>
<sequence length="693" mass="77276">MGLQSDPFIASSLISLYFKCHSPLDAHQVFAQLQHRDSTIWNSMLNGYFQCSRPHKALFLLREMQLSGFKPDGHSLTILLKATSDGHLSLDHGKQAHASGVTNGLEVDPYLVTALIDMYSKCGDTVRAFKVFNGSFDKSISMWNAMIVGFYRHNMWERSLELFAQMRFEHFVVESATVSSVLMACLIGEAADFGQRVHCCVVKMGLELHPYVSSSLVVMYGKLGFVDDAERVFYGITYKRIELWNAIASVYTSRGLVYKALDVYNQMRLNGILPDSITVTNMLSASSLTGFWELGRRIHGDLIKRPVFLNMAVVQSSLITMYMKSGTLESATALFASTKDRDLVTWGSMIVGCCQNQNFDQALDLFNQMRAEELSLDATIIASTVAACTGLEFLELGCQIHCHAIKIGTNDDQLVGSALIDMYSKLGLPQLAGRTFSFLPYKNLVVLNSMVSGYSRNGLLDETVSTFSEITGLGLVPDQISVTSVLASVSSFAALEKGKMIHGYQVRNGILCDNLVENALLDMYMKCGCLNYAQIIFEKMQIRNIISWNTMISGYGSHGHCTKAIELFEEMEKSEILPDDTTFLSLLSSCSHSGSIEEGHKIFESMNVRYRIVPKMEHYANMVDLLARAGKLNEAYSFTLRIPTEPDESIWLCLLSACRNYRCLEIGEVVADKLLKLKPKESGSYLQVLKFYG</sequence>
<feature type="repeat" description="PPR" evidence="2">
    <location>
        <begin position="240"/>
        <end position="274"/>
    </location>
</feature>
<evidence type="ECO:0000256" key="1">
    <source>
        <dbReference type="ARBA" id="ARBA00022737"/>
    </source>
</evidence>
<reference evidence="4" key="1">
    <citation type="journal article" date="2017" name="Nat. Commun.">
        <title>The asparagus genome sheds light on the origin and evolution of a young Y chromosome.</title>
        <authorList>
            <person name="Harkess A."/>
            <person name="Zhou J."/>
            <person name="Xu C."/>
            <person name="Bowers J.E."/>
            <person name="Van der Hulst R."/>
            <person name="Ayyampalayam S."/>
            <person name="Mercati F."/>
            <person name="Riccardi P."/>
            <person name="McKain M.R."/>
            <person name="Kakrana A."/>
            <person name="Tang H."/>
            <person name="Ray J."/>
            <person name="Groenendijk J."/>
            <person name="Arikit S."/>
            <person name="Mathioni S.M."/>
            <person name="Nakano M."/>
            <person name="Shan H."/>
            <person name="Telgmann-Rauber A."/>
            <person name="Kanno A."/>
            <person name="Yue Z."/>
            <person name="Chen H."/>
            <person name="Li W."/>
            <person name="Chen Y."/>
            <person name="Xu X."/>
            <person name="Zhang Y."/>
            <person name="Luo S."/>
            <person name="Chen H."/>
            <person name="Gao J."/>
            <person name="Mao Z."/>
            <person name="Pires J.C."/>
            <person name="Luo M."/>
            <person name="Kudrna D."/>
            <person name="Wing R.A."/>
            <person name="Meyers B.C."/>
            <person name="Yi K."/>
            <person name="Kong H."/>
            <person name="Lavrijsen P."/>
            <person name="Sunseri F."/>
            <person name="Falavigna A."/>
            <person name="Ye Y."/>
            <person name="Leebens-Mack J.H."/>
            <person name="Chen G."/>
        </authorList>
    </citation>
    <scope>NUCLEOTIDE SEQUENCE [LARGE SCALE GENOMIC DNA]</scope>
    <source>
        <strain evidence="4">cv. DH0086</strain>
    </source>
</reference>
<dbReference type="PROSITE" id="PS51375">
    <property type="entry name" value="PPR"/>
    <property type="match status" value="6"/>
</dbReference>
<dbReference type="FunFam" id="1.25.40.10:FF:000090">
    <property type="entry name" value="Pentatricopeptide repeat-containing protein, chloroplastic"/>
    <property type="match status" value="1"/>
</dbReference>
<dbReference type="NCBIfam" id="TIGR00756">
    <property type="entry name" value="PPR"/>
    <property type="match status" value="7"/>
</dbReference>
<dbReference type="OMA" id="LISCSMT"/>
<accession>A0A5P1FID1</accession>